<dbReference type="Proteomes" id="UP000268908">
    <property type="component" value="Unassembled WGS sequence"/>
</dbReference>
<dbReference type="EMBL" id="RCCI01000005">
    <property type="protein sequence ID" value="RLJ64829.1"/>
    <property type="molecule type" value="Genomic_DNA"/>
</dbReference>
<evidence type="ECO:0008006" key="3">
    <source>
        <dbReference type="Google" id="ProtNLM"/>
    </source>
</evidence>
<name>A0A497XDQ9_9PROT</name>
<dbReference type="InterPro" id="IPR016181">
    <property type="entry name" value="Acyl_CoA_acyltransferase"/>
</dbReference>
<dbReference type="AlphaFoldDB" id="A0A497XDQ9"/>
<reference evidence="1 2" key="1">
    <citation type="submission" date="2018-10" db="EMBL/GenBank/DDBJ databases">
        <title>Genomic Encyclopedia of Type Strains, Phase IV (KMG-IV): sequencing the most valuable type-strain genomes for metagenomic binning, comparative biology and taxonomic classification.</title>
        <authorList>
            <person name="Goeker M."/>
        </authorList>
    </citation>
    <scope>NUCLEOTIDE SEQUENCE [LARGE SCALE GENOMIC DNA]</scope>
    <source>
        <strain evidence="1 2">DSM 26916</strain>
    </source>
</reference>
<gene>
    <name evidence="1" type="ORF">DFR35_1477</name>
</gene>
<proteinExistence type="predicted"/>
<dbReference type="SUPFAM" id="SSF55729">
    <property type="entry name" value="Acyl-CoA N-acyltransferases (Nat)"/>
    <property type="match status" value="1"/>
</dbReference>
<organism evidence="1 2">
    <name type="scientific">Sulfurisoma sediminicola</name>
    <dbReference type="NCBI Taxonomy" id="1381557"/>
    <lineage>
        <taxon>Bacteria</taxon>
        <taxon>Pseudomonadati</taxon>
        <taxon>Pseudomonadota</taxon>
        <taxon>Betaproteobacteria</taxon>
        <taxon>Nitrosomonadales</taxon>
        <taxon>Sterolibacteriaceae</taxon>
        <taxon>Sulfurisoma</taxon>
    </lineage>
</organism>
<accession>A0A497XDQ9</accession>
<dbReference type="Gene3D" id="3.40.630.30">
    <property type="match status" value="1"/>
</dbReference>
<evidence type="ECO:0000313" key="2">
    <source>
        <dbReference type="Proteomes" id="UP000268908"/>
    </source>
</evidence>
<sequence length="382" mass="42954">MKIATCPAFAEIADDTAALDGDGDPFLNPVFLEAAEIHGAAARPMGWQPCHIAARADDGTLIGLLPLYSRTHSFGDFSRDYGWAQAWHQLGHAYYPKLVTGIPYTPATGPRFLLRADAPAETRRALVAAAIDAARAAGITMWQTLYGRADDLALLEETGSLLRPIIQYHWQNPPDRQQTAWRDFADFLDAFTSKRRKEVRRERRRVAEQGIRVEVLHGDEIDDALWPALHRHYRTTFERYGTPHAFGEAFFRDVAARLGRRFVVFVAFRGDEAIASAICYRSGDTLFGRHWGADAEVDCLHFELCQYQGIAYCLREGLRLFEPGAGGEHKVNRGFVPTRTWSAYWIGEPRLRAAVADFFGRERRAIDDFMESSGGDTPYRAA</sequence>
<comment type="caution">
    <text evidence="1">The sequence shown here is derived from an EMBL/GenBank/DDBJ whole genome shotgun (WGS) entry which is preliminary data.</text>
</comment>
<dbReference type="RefSeq" id="WP_165904806.1">
    <property type="nucleotide sequence ID" value="NZ_BHVV01000006.1"/>
</dbReference>
<dbReference type="Pfam" id="PF04339">
    <property type="entry name" value="FemAB_like"/>
    <property type="match status" value="1"/>
</dbReference>
<dbReference type="PANTHER" id="PTHR47017">
    <property type="entry name" value="ACYL-COA"/>
    <property type="match status" value="1"/>
</dbReference>
<evidence type="ECO:0000313" key="1">
    <source>
        <dbReference type="EMBL" id="RLJ64829.1"/>
    </source>
</evidence>
<dbReference type="PANTHER" id="PTHR47017:SF1">
    <property type="entry name" value="ACYL-COA"/>
    <property type="match status" value="1"/>
</dbReference>
<protein>
    <recommendedName>
        <fullName evidence="3">N-acyltransferase</fullName>
    </recommendedName>
</protein>
<dbReference type="InterPro" id="IPR007434">
    <property type="entry name" value="FemAB-like"/>
</dbReference>
<keyword evidence="2" id="KW-1185">Reference proteome</keyword>